<keyword evidence="2" id="KW-1185">Reference proteome</keyword>
<evidence type="ECO:0000313" key="1">
    <source>
        <dbReference type="EMBL" id="KAJ8113559.1"/>
    </source>
</evidence>
<gene>
    <name evidence="1" type="ORF">OPT61_g4343</name>
</gene>
<proteinExistence type="predicted"/>
<dbReference type="Proteomes" id="UP001153331">
    <property type="component" value="Unassembled WGS sequence"/>
</dbReference>
<dbReference type="EMBL" id="JAPHNI010000245">
    <property type="protein sequence ID" value="KAJ8113559.1"/>
    <property type="molecule type" value="Genomic_DNA"/>
</dbReference>
<name>A0ACC2IEI5_9PLEO</name>
<protein>
    <submittedName>
        <fullName evidence="1">Uncharacterized protein</fullName>
    </submittedName>
</protein>
<accession>A0ACC2IEI5</accession>
<organism evidence="1 2">
    <name type="scientific">Boeremia exigua</name>
    <dbReference type="NCBI Taxonomy" id="749465"/>
    <lineage>
        <taxon>Eukaryota</taxon>
        <taxon>Fungi</taxon>
        <taxon>Dikarya</taxon>
        <taxon>Ascomycota</taxon>
        <taxon>Pezizomycotina</taxon>
        <taxon>Dothideomycetes</taxon>
        <taxon>Pleosporomycetidae</taxon>
        <taxon>Pleosporales</taxon>
        <taxon>Pleosporineae</taxon>
        <taxon>Didymellaceae</taxon>
        <taxon>Boeremia</taxon>
    </lineage>
</organism>
<reference evidence="1" key="1">
    <citation type="submission" date="2022-11" db="EMBL/GenBank/DDBJ databases">
        <title>Genome Sequence of Boeremia exigua.</title>
        <authorList>
            <person name="Buettner E."/>
        </authorList>
    </citation>
    <scope>NUCLEOTIDE SEQUENCE</scope>
    <source>
        <strain evidence="1">CU02</strain>
    </source>
</reference>
<evidence type="ECO:0000313" key="2">
    <source>
        <dbReference type="Proteomes" id="UP001153331"/>
    </source>
</evidence>
<sequence>MSFQHQQQAAERMHRMDYGAFLMNRGLFASPYSAQLFTIERTNKKRPVRNVVFTDGAPRASGPAATASPRDPQIHEAQHVMNTIASASALHSSMESYLYELQA</sequence>
<comment type="caution">
    <text evidence="1">The sequence shown here is derived from an EMBL/GenBank/DDBJ whole genome shotgun (WGS) entry which is preliminary data.</text>
</comment>